<dbReference type="AlphaFoldDB" id="A0A8J3RNV2"/>
<dbReference type="Pfam" id="PF01924">
    <property type="entry name" value="HypD"/>
    <property type="match status" value="1"/>
</dbReference>
<dbReference type="GO" id="GO:0051604">
    <property type="term" value="P:protein maturation"/>
    <property type="evidence" value="ECO:0007669"/>
    <property type="project" value="TreeGrafter"/>
</dbReference>
<dbReference type="EMBL" id="BOOH01000055">
    <property type="protein sequence ID" value="GIH80081.1"/>
    <property type="molecule type" value="Genomic_DNA"/>
</dbReference>
<evidence type="ECO:0000256" key="1">
    <source>
        <dbReference type="SAM" id="MobiDB-lite"/>
    </source>
</evidence>
<feature type="region of interest" description="Disordered" evidence="1">
    <location>
        <begin position="117"/>
        <end position="164"/>
    </location>
</feature>
<accession>A0A8J3RNV2</accession>
<dbReference type="PANTHER" id="PTHR30149">
    <property type="entry name" value="HYDROGENASE PROTEIN ASSEMBLY PROTEIN HYPD"/>
    <property type="match status" value="1"/>
</dbReference>
<name>A0A8J3RNV2_9ACTN</name>
<dbReference type="Gene3D" id="3.40.50.11750">
    <property type="entry name" value="HypD, alpha/beta domain 1"/>
    <property type="match status" value="1"/>
</dbReference>
<dbReference type="GO" id="GO:0070025">
    <property type="term" value="F:carbon monoxide binding"/>
    <property type="evidence" value="ECO:0007669"/>
    <property type="project" value="TreeGrafter"/>
</dbReference>
<keyword evidence="3" id="KW-1185">Reference proteome</keyword>
<evidence type="ECO:0000313" key="2">
    <source>
        <dbReference type="EMBL" id="GIH80081.1"/>
    </source>
</evidence>
<comment type="caution">
    <text evidence="2">The sequence shown here is derived from an EMBL/GenBank/DDBJ whole genome shotgun (WGS) entry which is preliminary data.</text>
</comment>
<dbReference type="GO" id="GO:0005506">
    <property type="term" value="F:iron ion binding"/>
    <property type="evidence" value="ECO:0007669"/>
    <property type="project" value="TreeGrafter"/>
</dbReference>
<proteinExistence type="predicted"/>
<gene>
    <name evidence="2" type="ORF">Plo01_65100</name>
</gene>
<dbReference type="PANTHER" id="PTHR30149:SF0">
    <property type="entry name" value="HYDROGENASE MATURATION FACTOR HYPD"/>
    <property type="match status" value="1"/>
</dbReference>
<dbReference type="InterPro" id="IPR002780">
    <property type="entry name" value="Hyd_form_HypD"/>
</dbReference>
<evidence type="ECO:0000313" key="3">
    <source>
        <dbReference type="Proteomes" id="UP000616724"/>
    </source>
</evidence>
<dbReference type="Proteomes" id="UP000616724">
    <property type="component" value="Unassembled WGS sequence"/>
</dbReference>
<sequence>MRYLDEYRDPVLARALLAEIHAADLGLANFSLLVSHVLVPPAMSAILDSAHNEVQAFLAAGHVCAIMGWTAYEPLAARCRVPIVVTGFEPLELLEGILLAIRQLEAGAFRVENQYVRGPPHRQRRGAAGDRAGLPGRRPHLARDRCDPGQRPGTGPGRTGTRARTGIMARARRLEDFGFPLKAGAFSAQAWDAGACVSASTSAVRWATRVSRSRMRASRAAVDGGW</sequence>
<dbReference type="InterPro" id="IPR042243">
    <property type="entry name" value="HypD_1"/>
</dbReference>
<reference evidence="2 3" key="1">
    <citation type="submission" date="2021-01" db="EMBL/GenBank/DDBJ databases">
        <title>Whole genome shotgun sequence of Planobispora longispora NBRC 13918.</title>
        <authorList>
            <person name="Komaki H."/>
            <person name="Tamura T."/>
        </authorList>
    </citation>
    <scope>NUCLEOTIDE SEQUENCE [LARGE SCALE GENOMIC DNA]</scope>
    <source>
        <strain evidence="2 3">NBRC 13918</strain>
    </source>
</reference>
<organism evidence="2 3">
    <name type="scientific">Planobispora longispora</name>
    <dbReference type="NCBI Taxonomy" id="28887"/>
    <lineage>
        <taxon>Bacteria</taxon>
        <taxon>Bacillati</taxon>
        <taxon>Actinomycetota</taxon>
        <taxon>Actinomycetes</taxon>
        <taxon>Streptosporangiales</taxon>
        <taxon>Streptosporangiaceae</taxon>
        <taxon>Planobispora</taxon>
    </lineage>
</organism>
<dbReference type="GO" id="GO:0051539">
    <property type="term" value="F:4 iron, 4 sulfur cluster binding"/>
    <property type="evidence" value="ECO:0007669"/>
    <property type="project" value="TreeGrafter"/>
</dbReference>
<protein>
    <submittedName>
        <fullName evidence="2">Uncharacterized protein</fullName>
    </submittedName>
</protein>